<evidence type="ECO:0000256" key="6">
    <source>
        <dbReference type="ARBA" id="ARBA00016919"/>
    </source>
</evidence>
<dbReference type="SUPFAM" id="SSF51717">
    <property type="entry name" value="Dihydropteroate synthetase-like"/>
    <property type="match status" value="1"/>
</dbReference>
<dbReference type="UniPathway" id="UPA00077">
    <property type="reaction ID" value="UER00156"/>
</dbReference>
<keyword evidence="7 12" id="KW-0808">Transferase</keyword>
<dbReference type="GO" id="GO:0046654">
    <property type="term" value="P:tetrahydrofolate biosynthetic process"/>
    <property type="evidence" value="ECO:0007669"/>
    <property type="project" value="UniProtKB-UniPathway"/>
</dbReference>
<evidence type="ECO:0000256" key="1">
    <source>
        <dbReference type="ARBA" id="ARBA00000012"/>
    </source>
</evidence>
<evidence type="ECO:0000256" key="2">
    <source>
        <dbReference type="ARBA" id="ARBA00001946"/>
    </source>
</evidence>
<dbReference type="PROSITE" id="PS00793">
    <property type="entry name" value="DHPS_2"/>
    <property type="match status" value="1"/>
</dbReference>
<dbReference type="GO" id="GO:0046656">
    <property type="term" value="P:folic acid biosynthetic process"/>
    <property type="evidence" value="ECO:0007669"/>
    <property type="project" value="UniProtKB-KW"/>
</dbReference>
<evidence type="ECO:0000256" key="3">
    <source>
        <dbReference type="ARBA" id="ARBA00004763"/>
    </source>
</evidence>
<keyword evidence="10 12" id="KW-0289">Folate biosynthesis</keyword>
<keyword evidence="9 12" id="KW-0460">Magnesium</keyword>
<keyword evidence="8 12" id="KW-0479">Metal-binding</keyword>
<dbReference type="InterPro" id="IPR011005">
    <property type="entry name" value="Dihydropteroate_synth-like_sf"/>
</dbReference>
<organism evidence="14">
    <name type="scientific">Geobacter metallireducens</name>
    <dbReference type="NCBI Taxonomy" id="28232"/>
    <lineage>
        <taxon>Bacteria</taxon>
        <taxon>Pseudomonadati</taxon>
        <taxon>Thermodesulfobacteriota</taxon>
        <taxon>Desulfuromonadia</taxon>
        <taxon>Geobacterales</taxon>
        <taxon>Geobacteraceae</taxon>
        <taxon>Geobacter</taxon>
    </lineage>
</organism>
<comment type="pathway">
    <text evidence="3 12">Cofactor biosynthesis; tetrahydrofolate biosynthesis; 7,8-dihydrofolate from 2-amino-4-hydroxy-6-hydroxymethyl-7,8-dihydropteridine diphosphate and 4-aminobenzoate: step 1/2.</text>
</comment>
<dbReference type="EMBL" id="DSOV01000069">
    <property type="protein sequence ID" value="HEN43596.1"/>
    <property type="molecule type" value="Genomic_DNA"/>
</dbReference>
<dbReference type="CDD" id="cd00739">
    <property type="entry name" value="DHPS"/>
    <property type="match status" value="1"/>
</dbReference>
<dbReference type="GO" id="GO:0005829">
    <property type="term" value="C:cytosol"/>
    <property type="evidence" value="ECO:0007669"/>
    <property type="project" value="TreeGrafter"/>
</dbReference>
<comment type="function">
    <text evidence="12">Catalyzes the condensation of para-aminobenzoate (pABA) with 6-hydroxymethyl-7,8-dihydropterin diphosphate (DHPt-PP) to form 7,8-dihydropteroate (H2Pte), the immediate precursor of folate derivatives.</text>
</comment>
<dbReference type="Pfam" id="PF00809">
    <property type="entry name" value="Pterin_bind"/>
    <property type="match status" value="1"/>
</dbReference>
<evidence type="ECO:0000256" key="12">
    <source>
        <dbReference type="RuleBase" id="RU361205"/>
    </source>
</evidence>
<sequence length="290" mass="31100">MEQSVDFPVPSCWKLAERSVDLSRRPCIMGILNVTPDSFSDGSRFLDLDRAEERAFQMVEEGADIIDIGGESTRPNTAPVDAEEELRRVIPLVERLAGRIPVPVSVDTYKAVVAREALGAGAEIVNDISGLTFDPAMAAVVAEAAAGLVVMHTRGRPDTMQQNTAYGNLIAEVLDSLRRSVSAAEGAGVARDRIVVDPGIGFAKSVQGNLEILRRLREFAVLQLPLLIGTSRKSFIGSVLGRDVDERLFGTAATVSLAVANGASIIRVHDVREMRDVADMTHAVLHSGAC</sequence>
<dbReference type="InterPro" id="IPR000489">
    <property type="entry name" value="Pterin-binding_dom"/>
</dbReference>
<gene>
    <name evidence="14" type="primary">folP</name>
    <name evidence="14" type="ORF">ENQ87_14735</name>
</gene>
<dbReference type="AlphaFoldDB" id="A0A831UEW3"/>
<name>A0A831UEW3_GEOME</name>
<feature type="domain" description="Pterin-binding" evidence="13">
    <location>
        <begin position="26"/>
        <end position="279"/>
    </location>
</feature>
<dbReference type="EC" id="2.5.1.15" evidence="5 12"/>
<proteinExistence type="inferred from homology"/>
<comment type="similarity">
    <text evidence="4 12">Belongs to the DHPS family.</text>
</comment>
<dbReference type="GO" id="GO:0046872">
    <property type="term" value="F:metal ion binding"/>
    <property type="evidence" value="ECO:0007669"/>
    <property type="project" value="UniProtKB-KW"/>
</dbReference>
<evidence type="ECO:0000256" key="10">
    <source>
        <dbReference type="ARBA" id="ARBA00022909"/>
    </source>
</evidence>
<reference evidence="14" key="1">
    <citation type="journal article" date="2020" name="mSystems">
        <title>Genome- and Community-Level Interaction Insights into Carbon Utilization and Element Cycling Functions of Hydrothermarchaeota in Hydrothermal Sediment.</title>
        <authorList>
            <person name="Zhou Z."/>
            <person name="Liu Y."/>
            <person name="Xu W."/>
            <person name="Pan J."/>
            <person name="Luo Z.H."/>
            <person name="Li M."/>
        </authorList>
    </citation>
    <scope>NUCLEOTIDE SEQUENCE [LARGE SCALE GENOMIC DNA]</scope>
    <source>
        <strain evidence="14">SpSt-349</strain>
    </source>
</reference>
<dbReference type="GO" id="GO:0004156">
    <property type="term" value="F:dihydropteroate synthase activity"/>
    <property type="evidence" value="ECO:0007669"/>
    <property type="project" value="UniProtKB-EC"/>
</dbReference>
<evidence type="ECO:0000313" key="14">
    <source>
        <dbReference type="EMBL" id="HEN43596.1"/>
    </source>
</evidence>
<dbReference type="Gene3D" id="3.20.20.20">
    <property type="entry name" value="Dihydropteroate synthase-like"/>
    <property type="match status" value="1"/>
</dbReference>
<comment type="caution">
    <text evidence="14">The sequence shown here is derived from an EMBL/GenBank/DDBJ whole genome shotgun (WGS) entry which is preliminary data.</text>
</comment>
<accession>A0A831UEW3</accession>
<dbReference type="InterPro" id="IPR006390">
    <property type="entry name" value="DHP_synth_dom"/>
</dbReference>
<comment type="catalytic activity">
    <reaction evidence="1">
        <text>(7,8-dihydropterin-6-yl)methyl diphosphate + 4-aminobenzoate = 7,8-dihydropteroate + diphosphate</text>
        <dbReference type="Rhea" id="RHEA:19949"/>
        <dbReference type="ChEBI" id="CHEBI:17836"/>
        <dbReference type="ChEBI" id="CHEBI:17839"/>
        <dbReference type="ChEBI" id="CHEBI:33019"/>
        <dbReference type="ChEBI" id="CHEBI:72950"/>
        <dbReference type="EC" id="2.5.1.15"/>
    </reaction>
</comment>
<dbReference type="PANTHER" id="PTHR20941">
    <property type="entry name" value="FOLATE SYNTHESIS PROTEINS"/>
    <property type="match status" value="1"/>
</dbReference>
<evidence type="ECO:0000256" key="9">
    <source>
        <dbReference type="ARBA" id="ARBA00022842"/>
    </source>
</evidence>
<dbReference type="PANTHER" id="PTHR20941:SF1">
    <property type="entry name" value="FOLIC ACID SYNTHESIS PROTEIN FOL1"/>
    <property type="match status" value="1"/>
</dbReference>
<evidence type="ECO:0000256" key="5">
    <source>
        <dbReference type="ARBA" id="ARBA00012458"/>
    </source>
</evidence>
<evidence type="ECO:0000256" key="8">
    <source>
        <dbReference type="ARBA" id="ARBA00022723"/>
    </source>
</evidence>
<dbReference type="FunFam" id="3.20.20.20:FF:000006">
    <property type="entry name" value="Dihydropteroate synthase"/>
    <property type="match status" value="1"/>
</dbReference>
<dbReference type="NCBIfam" id="TIGR01496">
    <property type="entry name" value="DHPS"/>
    <property type="match status" value="1"/>
</dbReference>
<evidence type="ECO:0000256" key="4">
    <source>
        <dbReference type="ARBA" id="ARBA00009503"/>
    </source>
</evidence>
<dbReference type="InterPro" id="IPR045031">
    <property type="entry name" value="DHP_synth-like"/>
</dbReference>
<evidence type="ECO:0000256" key="11">
    <source>
        <dbReference type="ARBA" id="ARBA00030193"/>
    </source>
</evidence>
<dbReference type="PROSITE" id="PS50972">
    <property type="entry name" value="PTERIN_BINDING"/>
    <property type="match status" value="1"/>
</dbReference>
<evidence type="ECO:0000256" key="7">
    <source>
        <dbReference type="ARBA" id="ARBA00022679"/>
    </source>
</evidence>
<dbReference type="PROSITE" id="PS00792">
    <property type="entry name" value="DHPS_1"/>
    <property type="match status" value="1"/>
</dbReference>
<comment type="cofactor">
    <cofactor evidence="2 12">
        <name>Mg(2+)</name>
        <dbReference type="ChEBI" id="CHEBI:18420"/>
    </cofactor>
</comment>
<evidence type="ECO:0000259" key="13">
    <source>
        <dbReference type="PROSITE" id="PS50972"/>
    </source>
</evidence>
<protein>
    <recommendedName>
        <fullName evidence="6 12">Dihydropteroate synthase</fullName>
        <shortName evidence="12">DHPS</shortName>
        <ecNumber evidence="5 12">2.5.1.15</ecNumber>
    </recommendedName>
    <alternativeName>
        <fullName evidence="11 12">Dihydropteroate pyrophosphorylase</fullName>
    </alternativeName>
</protein>